<dbReference type="OrthoDB" id="2756615at2759"/>
<evidence type="ECO:0000313" key="4">
    <source>
        <dbReference type="Proteomes" id="UP000541558"/>
    </source>
</evidence>
<dbReference type="Proteomes" id="UP000541558">
    <property type="component" value="Unassembled WGS sequence"/>
</dbReference>
<feature type="compositionally biased region" description="Basic and acidic residues" evidence="1">
    <location>
        <begin position="639"/>
        <end position="651"/>
    </location>
</feature>
<dbReference type="EMBL" id="JAACJK010000229">
    <property type="protein sequence ID" value="KAF5310454.1"/>
    <property type="molecule type" value="Genomic_DNA"/>
</dbReference>
<feature type="compositionally biased region" description="Polar residues" evidence="1">
    <location>
        <begin position="501"/>
        <end position="516"/>
    </location>
</feature>
<feature type="transmembrane region" description="Helical" evidence="2">
    <location>
        <begin position="366"/>
        <end position="388"/>
    </location>
</feature>
<proteinExistence type="predicted"/>
<organism evidence="3 4">
    <name type="scientific">Ephemerocybe angulata</name>
    <dbReference type="NCBI Taxonomy" id="980116"/>
    <lineage>
        <taxon>Eukaryota</taxon>
        <taxon>Fungi</taxon>
        <taxon>Dikarya</taxon>
        <taxon>Basidiomycota</taxon>
        <taxon>Agaricomycotina</taxon>
        <taxon>Agaricomycetes</taxon>
        <taxon>Agaricomycetidae</taxon>
        <taxon>Agaricales</taxon>
        <taxon>Agaricineae</taxon>
        <taxon>Psathyrellaceae</taxon>
        <taxon>Ephemerocybe</taxon>
    </lineage>
</organism>
<evidence type="ECO:0000313" key="3">
    <source>
        <dbReference type="EMBL" id="KAF5310454.1"/>
    </source>
</evidence>
<comment type="caution">
    <text evidence="3">The sequence shown here is derived from an EMBL/GenBank/DDBJ whole genome shotgun (WGS) entry which is preliminary data.</text>
</comment>
<name>A0A8H5ES77_9AGAR</name>
<dbReference type="AlphaFoldDB" id="A0A8H5ES77"/>
<feature type="region of interest" description="Disordered" evidence="1">
    <location>
        <begin position="735"/>
        <end position="773"/>
    </location>
</feature>
<feature type="compositionally biased region" description="Polar residues" evidence="1">
    <location>
        <begin position="606"/>
        <end position="630"/>
    </location>
</feature>
<keyword evidence="2" id="KW-0812">Transmembrane</keyword>
<feature type="region of interest" description="Disordered" evidence="1">
    <location>
        <begin position="414"/>
        <end position="444"/>
    </location>
</feature>
<feature type="compositionally biased region" description="Low complexity" evidence="1">
    <location>
        <begin position="592"/>
        <end position="605"/>
    </location>
</feature>
<dbReference type="Gene3D" id="2.60.120.260">
    <property type="entry name" value="Galactose-binding domain-like"/>
    <property type="match status" value="1"/>
</dbReference>
<keyword evidence="2" id="KW-1133">Transmembrane helix</keyword>
<evidence type="ECO:0000256" key="1">
    <source>
        <dbReference type="SAM" id="MobiDB-lite"/>
    </source>
</evidence>
<feature type="region of interest" description="Disordered" evidence="1">
    <location>
        <begin position="471"/>
        <end position="490"/>
    </location>
</feature>
<sequence length="773" mass="81866">MPITRRTTPSSSTSSTKEDDYAAALLSVQDGLNLFVDDTQLSEDAFTFSASWSVESDASWAGGTQTLFSPTADSKEEEGSFEITAYGTPLSIVGSAPSSLEGHTFWVTVNEKAPVQASFYPEYTSTTSSNSTTTTPIDNPALYRAWYTLYLPDVGPRIGRLFRIKFSGLPRGTGVDFAVVGAHEQQAVLGKTLVVDDNAGGVLYTGEWQAEEAGEVSVGGAAGGGGGGGAVGGGVHRSAAGGGEVSMTFVGTGVSVFGAYEVGASAKYTLDGGAGEELTYTTPPAEMALTNFLLYSVKDLEPALHKLTITVPPSSSNTTSNATSTSLILDYLTYFPAFDSLEWLRHQKDLSNLKARVPEKKTIRGGILAGIVVGVIFGVLVLTCLICCKSKRKWCRRRVRRWKRRRAGGVTTTVVNLRGSGSGSEKDGSRTGSDGKLDSSRSPHFSFKKAHASKSFTQTFASSVLLPEKDIKDPDFGSDTETPKKPAPVYLNVVVRVPQDPASTHTSPETPKSTKNAEILEEPRTPTATTTPSSRAAEKRREEVSVAYPAPVASPPRQRRSRKEESSSSAGEAYEMVTPSVPESSMVPFPTSPSASSSASAPSSSRNVGHTNAVASSSKQPSLYTATSPRYRTHSGASRAERIGQEQRESFDTTSIDTAHIPLPVQGRQRRLESLQAELNGLAIIATEGGNGESGRAMAWRGEDTGGSDKGRVARMAELVREIEVSILRGVERGGRSGKGVDAQGRAGIQDGIKGGEEGEEEGTPVYQVGVAI</sequence>
<feature type="region of interest" description="Disordered" evidence="1">
    <location>
        <begin position="499"/>
        <end position="652"/>
    </location>
</feature>
<protein>
    <submittedName>
        <fullName evidence="3">Uncharacterized protein</fullName>
    </submittedName>
</protein>
<accession>A0A8H5ES77</accession>
<keyword evidence="4" id="KW-1185">Reference proteome</keyword>
<reference evidence="3 4" key="1">
    <citation type="journal article" date="2020" name="ISME J.">
        <title>Uncovering the hidden diversity of litter-decomposition mechanisms in mushroom-forming fungi.</title>
        <authorList>
            <person name="Floudas D."/>
            <person name="Bentzer J."/>
            <person name="Ahren D."/>
            <person name="Johansson T."/>
            <person name="Persson P."/>
            <person name="Tunlid A."/>
        </authorList>
    </citation>
    <scope>NUCLEOTIDE SEQUENCE [LARGE SCALE GENOMIC DNA]</scope>
    <source>
        <strain evidence="3 4">CBS 175.51</strain>
    </source>
</reference>
<keyword evidence="2" id="KW-0472">Membrane</keyword>
<gene>
    <name evidence="3" type="ORF">D9611_012294</name>
</gene>
<feature type="compositionally biased region" description="Low complexity" evidence="1">
    <location>
        <begin position="525"/>
        <end position="535"/>
    </location>
</feature>
<feature type="compositionally biased region" description="Basic and acidic residues" evidence="1">
    <location>
        <begin position="424"/>
        <end position="441"/>
    </location>
</feature>
<evidence type="ECO:0000256" key="2">
    <source>
        <dbReference type="SAM" id="Phobius"/>
    </source>
</evidence>